<evidence type="ECO:0000256" key="1">
    <source>
        <dbReference type="ARBA" id="ARBA00005417"/>
    </source>
</evidence>
<keyword evidence="4" id="KW-0472">Membrane</keyword>
<dbReference type="GO" id="GO:0005524">
    <property type="term" value="F:ATP binding"/>
    <property type="evidence" value="ECO:0007669"/>
    <property type="project" value="UniProtKB-KW"/>
</dbReference>
<comment type="similarity">
    <text evidence="1">Belongs to the ABC transporter superfamily.</text>
</comment>
<dbReference type="PANTHER" id="PTHR43820">
    <property type="entry name" value="HIGH-AFFINITY BRANCHED-CHAIN AMINO ACID TRANSPORT ATP-BINDING PROTEIN LIVF"/>
    <property type="match status" value="1"/>
</dbReference>
<gene>
    <name evidence="9" type="ORF">FHP08_14395</name>
</gene>
<keyword evidence="7" id="KW-0029">Amino-acid transport</keyword>
<organism evidence="9 10">
    <name type="scientific">Zeimonas arvi</name>
    <dbReference type="NCBI Taxonomy" id="2498847"/>
    <lineage>
        <taxon>Bacteria</taxon>
        <taxon>Pseudomonadati</taxon>
        <taxon>Pseudomonadota</taxon>
        <taxon>Betaproteobacteria</taxon>
        <taxon>Burkholderiales</taxon>
        <taxon>Burkholderiaceae</taxon>
        <taxon>Zeimonas</taxon>
    </lineage>
</organism>
<evidence type="ECO:0000256" key="4">
    <source>
        <dbReference type="ARBA" id="ARBA00022519"/>
    </source>
</evidence>
<dbReference type="AlphaFoldDB" id="A0A5C8NS23"/>
<reference evidence="9 10" key="1">
    <citation type="submission" date="2019-06" db="EMBL/GenBank/DDBJ databases">
        <title>Quisquiliibacterium sp. nov., isolated from a maize field.</title>
        <authorList>
            <person name="Lin S.-Y."/>
            <person name="Tsai C.-F."/>
            <person name="Young C.-C."/>
        </authorList>
    </citation>
    <scope>NUCLEOTIDE SEQUENCE [LARGE SCALE GENOMIC DNA]</scope>
    <source>
        <strain evidence="9 10">CC-CFT501</strain>
    </source>
</reference>
<name>A0A5C8NS23_9BURK</name>
<dbReference type="InterPro" id="IPR027417">
    <property type="entry name" value="P-loop_NTPase"/>
</dbReference>
<evidence type="ECO:0000256" key="7">
    <source>
        <dbReference type="ARBA" id="ARBA00022970"/>
    </source>
</evidence>
<dbReference type="EMBL" id="VDUY01000006">
    <property type="protein sequence ID" value="TXL64129.1"/>
    <property type="molecule type" value="Genomic_DNA"/>
</dbReference>
<dbReference type="Gene3D" id="3.40.50.300">
    <property type="entry name" value="P-loop containing nucleotide triphosphate hydrolases"/>
    <property type="match status" value="1"/>
</dbReference>
<dbReference type="GO" id="GO:0016887">
    <property type="term" value="F:ATP hydrolysis activity"/>
    <property type="evidence" value="ECO:0007669"/>
    <property type="project" value="InterPro"/>
</dbReference>
<protein>
    <submittedName>
        <fullName evidence="9">ABC transporter ATP-binding protein</fullName>
    </submittedName>
</protein>
<dbReference type="InterPro" id="IPR003593">
    <property type="entry name" value="AAA+_ATPase"/>
</dbReference>
<dbReference type="GO" id="GO:0015658">
    <property type="term" value="F:branched-chain amino acid transmembrane transporter activity"/>
    <property type="evidence" value="ECO:0007669"/>
    <property type="project" value="TreeGrafter"/>
</dbReference>
<dbReference type="Proteomes" id="UP000321548">
    <property type="component" value="Unassembled WGS sequence"/>
</dbReference>
<evidence type="ECO:0000313" key="10">
    <source>
        <dbReference type="Proteomes" id="UP000321548"/>
    </source>
</evidence>
<dbReference type="SUPFAM" id="SSF52540">
    <property type="entry name" value="P-loop containing nucleoside triphosphate hydrolases"/>
    <property type="match status" value="1"/>
</dbReference>
<keyword evidence="3" id="KW-1003">Cell membrane</keyword>
<evidence type="ECO:0000313" key="9">
    <source>
        <dbReference type="EMBL" id="TXL64129.1"/>
    </source>
</evidence>
<dbReference type="CDD" id="cd03224">
    <property type="entry name" value="ABC_TM1139_LivF_branched"/>
    <property type="match status" value="1"/>
</dbReference>
<dbReference type="InterPro" id="IPR052156">
    <property type="entry name" value="BCAA_Transport_ATP-bd_LivF"/>
</dbReference>
<keyword evidence="5" id="KW-0547">Nucleotide-binding</keyword>
<keyword evidence="10" id="KW-1185">Reference proteome</keyword>
<dbReference type="OrthoDB" id="9776369at2"/>
<evidence type="ECO:0000256" key="5">
    <source>
        <dbReference type="ARBA" id="ARBA00022741"/>
    </source>
</evidence>
<dbReference type="RefSeq" id="WP_147705190.1">
    <property type="nucleotide sequence ID" value="NZ_VDUY01000006.1"/>
</dbReference>
<sequence>MGVRAERPAGRDLLRVQGLQSGYGEITVLWGVDLAVREGEITALIGSNGAGKSTLMRTLSGLVPARGGKVTWNGEEIQGDSPARVLDLGIAHVPEGRRLFSAMSVEDNLIMGAYLRKIGRAEMQRDLDRIYTIFPKLRERRSQAAGTMSGGEQQMCAIGRGLMSAPRLLMIDELSLGLSPLLVEQLIDALNALNREGLTILVVEQDVVTALELSTSAYVMDTGRVVQHGPSRELLRDPAVRQAYLGVLAG</sequence>
<evidence type="ECO:0000256" key="6">
    <source>
        <dbReference type="ARBA" id="ARBA00022840"/>
    </source>
</evidence>
<evidence type="ECO:0000256" key="3">
    <source>
        <dbReference type="ARBA" id="ARBA00022475"/>
    </source>
</evidence>
<dbReference type="GO" id="GO:0015807">
    <property type="term" value="P:L-amino acid transport"/>
    <property type="evidence" value="ECO:0007669"/>
    <property type="project" value="TreeGrafter"/>
</dbReference>
<feature type="domain" description="ABC transporter" evidence="8">
    <location>
        <begin position="14"/>
        <end position="247"/>
    </location>
</feature>
<keyword evidence="4" id="KW-0997">Cell inner membrane</keyword>
<dbReference type="PANTHER" id="PTHR43820:SF4">
    <property type="entry name" value="HIGH-AFFINITY BRANCHED-CHAIN AMINO ACID TRANSPORT ATP-BINDING PROTEIN LIVF"/>
    <property type="match status" value="1"/>
</dbReference>
<dbReference type="SMART" id="SM00382">
    <property type="entry name" value="AAA"/>
    <property type="match status" value="1"/>
</dbReference>
<accession>A0A5C8NS23</accession>
<dbReference type="PROSITE" id="PS50893">
    <property type="entry name" value="ABC_TRANSPORTER_2"/>
    <property type="match status" value="1"/>
</dbReference>
<proteinExistence type="inferred from homology"/>
<dbReference type="Pfam" id="PF00005">
    <property type="entry name" value="ABC_tran"/>
    <property type="match status" value="1"/>
</dbReference>
<keyword evidence="6 9" id="KW-0067">ATP-binding</keyword>
<comment type="caution">
    <text evidence="9">The sequence shown here is derived from an EMBL/GenBank/DDBJ whole genome shotgun (WGS) entry which is preliminary data.</text>
</comment>
<evidence type="ECO:0000256" key="2">
    <source>
        <dbReference type="ARBA" id="ARBA00022448"/>
    </source>
</evidence>
<dbReference type="InterPro" id="IPR003439">
    <property type="entry name" value="ABC_transporter-like_ATP-bd"/>
</dbReference>
<evidence type="ECO:0000259" key="8">
    <source>
        <dbReference type="PROSITE" id="PS50893"/>
    </source>
</evidence>
<keyword evidence="2" id="KW-0813">Transport</keyword>